<keyword evidence="11" id="KW-0472">Membrane</keyword>
<dbReference type="EMBL" id="JACCFW010000001">
    <property type="protein sequence ID" value="NYJ76395.1"/>
    <property type="molecule type" value="Genomic_DNA"/>
</dbReference>
<reference evidence="14 15" key="1">
    <citation type="submission" date="2020-07" db="EMBL/GenBank/DDBJ databases">
        <title>Sequencing the genomes of 1000 actinobacteria strains.</title>
        <authorList>
            <person name="Klenk H.-P."/>
        </authorList>
    </citation>
    <scope>NUCLEOTIDE SEQUENCE [LARGE SCALE GENOMIC DNA]</scope>
    <source>
        <strain evidence="14 15">DSM 29531</strain>
    </source>
</reference>
<keyword evidence="5 14" id="KW-0808">Transferase</keyword>
<evidence type="ECO:0000256" key="8">
    <source>
        <dbReference type="ARBA" id="ARBA00022989"/>
    </source>
</evidence>
<dbReference type="Pfam" id="PF00512">
    <property type="entry name" value="HisKA"/>
    <property type="match status" value="1"/>
</dbReference>
<feature type="transmembrane region" description="Helical" evidence="11">
    <location>
        <begin position="167"/>
        <end position="190"/>
    </location>
</feature>
<evidence type="ECO:0000313" key="14">
    <source>
        <dbReference type="EMBL" id="NYJ76395.1"/>
    </source>
</evidence>
<name>A0A853DQK4_9MICO</name>
<evidence type="ECO:0000256" key="3">
    <source>
        <dbReference type="ARBA" id="ARBA00012438"/>
    </source>
</evidence>
<evidence type="ECO:0000256" key="6">
    <source>
        <dbReference type="ARBA" id="ARBA00022692"/>
    </source>
</evidence>
<dbReference type="InterPro" id="IPR003661">
    <property type="entry name" value="HisK_dim/P_dom"/>
</dbReference>
<gene>
    <name evidence="14" type="ORF">HNR15_003358</name>
</gene>
<evidence type="ECO:0000256" key="5">
    <source>
        <dbReference type="ARBA" id="ARBA00022679"/>
    </source>
</evidence>
<dbReference type="FunFam" id="1.10.287.130:FF:000001">
    <property type="entry name" value="Two-component sensor histidine kinase"/>
    <property type="match status" value="1"/>
</dbReference>
<dbReference type="SMART" id="SM00388">
    <property type="entry name" value="HisKA"/>
    <property type="match status" value="1"/>
</dbReference>
<accession>A0A853DQK4</accession>
<keyword evidence="4" id="KW-0597">Phosphoprotein</keyword>
<dbReference type="PANTHER" id="PTHR45436">
    <property type="entry name" value="SENSOR HISTIDINE KINASE YKOH"/>
    <property type="match status" value="1"/>
</dbReference>
<dbReference type="PROSITE" id="PS50109">
    <property type="entry name" value="HIS_KIN"/>
    <property type="match status" value="1"/>
</dbReference>
<dbReference type="InterPro" id="IPR005467">
    <property type="entry name" value="His_kinase_dom"/>
</dbReference>
<dbReference type="SMART" id="SM00304">
    <property type="entry name" value="HAMP"/>
    <property type="match status" value="1"/>
</dbReference>
<feature type="compositionally biased region" description="Basic and acidic residues" evidence="10">
    <location>
        <begin position="63"/>
        <end position="72"/>
    </location>
</feature>
<comment type="subcellular location">
    <subcellularLocation>
        <location evidence="2">Cell membrane</location>
    </subcellularLocation>
</comment>
<dbReference type="SUPFAM" id="SSF55874">
    <property type="entry name" value="ATPase domain of HSP90 chaperone/DNA topoisomerase II/histidine kinase"/>
    <property type="match status" value="1"/>
</dbReference>
<evidence type="ECO:0000259" key="12">
    <source>
        <dbReference type="PROSITE" id="PS50109"/>
    </source>
</evidence>
<dbReference type="CDD" id="cd00082">
    <property type="entry name" value="HisKA"/>
    <property type="match status" value="1"/>
</dbReference>
<dbReference type="InterPro" id="IPR036890">
    <property type="entry name" value="HATPase_C_sf"/>
</dbReference>
<evidence type="ECO:0000256" key="7">
    <source>
        <dbReference type="ARBA" id="ARBA00022777"/>
    </source>
</evidence>
<dbReference type="EC" id="2.7.13.3" evidence="3"/>
<dbReference type="Gene3D" id="3.30.565.10">
    <property type="entry name" value="Histidine kinase-like ATPase, C-terminal domain"/>
    <property type="match status" value="1"/>
</dbReference>
<evidence type="ECO:0000256" key="10">
    <source>
        <dbReference type="SAM" id="MobiDB-lite"/>
    </source>
</evidence>
<proteinExistence type="predicted"/>
<protein>
    <recommendedName>
        <fullName evidence="3">histidine kinase</fullName>
        <ecNumber evidence="3">2.7.13.3</ecNumber>
    </recommendedName>
</protein>
<dbReference type="PANTHER" id="PTHR45436:SF5">
    <property type="entry name" value="SENSOR HISTIDINE KINASE TRCS"/>
    <property type="match status" value="1"/>
</dbReference>
<comment type="catalytic activity">
    <reaction evidence="1">
        <text>ATP + protein L-histidine = ADP + protein N-phospho-L-histidine.</text>
        <dbReference type="EC" id="2.7.13.3"/>
    </reaction>
</comment>
<feature type="domain" description="Histidine kinase" evidence="12">
    <location>
        <begin position="266"/>
        <end position="481"/>
    </location>
</feature>
<comment type="caution">
    <text evidence="14">The sequence shown here is derived from an EMBL/GenBank/DDBJ whole genome shotgun (WGS) entry which is preliminary data.</text>
</comment>
<keyword evidence="6 11" id="KW-0812">Transmembrane</keyword>
<dbReference type="RefSeq" id="WP_179483456.1">
    <property type="nucleotide sequence ID" value="NZ_JACCFW010000001.1"/>
</dbReference>
<dbReference type="Gene3D" id="1.10.287.130">
    <property type="match status" value="1"/>
</dbReference>
<evidence type="ECO:0000256" key="11">
    <source>
        <dbReference type="SAM" id="Phobius"/>
    </source>
</evidence>
<dbReference type="InterPro" id="IPR003660">
    <property type="entry name" value="HAMP_dom"/>
</dbReference>
<dbReference type="InterPro" id="IPR003594">
    <property type="entry name" value="HATPase_dom"/>
</dbReference>
<dbReference type="Pfam" id="PF02518">
    <property type="entry name" value="HATPase_c"/>
    <property type="match status" value="1"/>
</dbReference>
<keyword evidence="7 14" id="KW-0418">Kinase</keyword>
<dbReference type="PROSITE" id="PS50885">
    <property type="entry name" value="HAMP"/>
    <property type="match status" value="1"/>
</dbReference>
<dbReference type="InterPro" id="IPR036097">
    <property type="entry name" value="HisK_dim/P_sf"/>
</dbReference>
<dbReference type="AlphaFoldDB" id="A0A853DQK4"/>
<feature type="region of interest" description="Disordered" evidence="10">
    <location>
        <begin position="55"/>
        <end position="86"/>
    </location>
</feature>
<keyword evidence="9" id="KW-0902">Two-component regulatory system</keyword>
<dbReference type="SMART" id="SM00387">
    <property type="entry name" value="HATPase_c"/>
    <property type="match status" value="1"/>
</dbReference>
<organism evidence="14 15">
    <name type="scientific">Allobranchiibius huperziae</name>
    <dbReference type="NCBI Taxonomy" id="1874116"/>
    <lineage>
        <taxon>Bacteria</taxon>
        <taxon>Bacillati</taxon>
        <taxon>Actinomycetota</taxon>
        <taxon>Actinomycetes</taxon>
        <taxon>Micrococcales</taxon>
        <taxon>Dermacoccaceae</taxon>
        <taxon>Allobranchiibius</taxon>
    </lineage>
</organism>
<evidence type="ECO:0000259" key="13">
    <source>
        <dbReference type="PROSITE" id="PS50885"/>
    </source>
</evidence>
<dbReference type="GO" id="GO:0000155">
    <property type="term" value="F:phosphorelay sensor kinase activity"/>
    <property type="evidence" value="ECO:0007669"/>
    <property type="project" value="InterPro"/>
</dbReference>
<evidence type="ECO:0000256" key="1">
    <source>
        <dbReference type="ARBA" id="ARBA00000085"/>
    </source>
</evidence>
<feature type="domain" description="HAMP" evidence="13">
    <location>
        <begin position="191"/>
        <end position="251"/>
    </location>
</feature>
<dbReference type="InterPro" id="IPR050428">
    <property type="entry name" value="TCS_sensor_his_kinase"/>
</dbReference>
<keyword evidence="8 11" id="KW-1133">Transmembrane helix</keyword>
<sequence length="483" mass="52549">MRLRPRTLTSRLALLLATLALLAGTIAGVAATFGIRAFLMDQLDNELHQASARNITLKSPYGDSDHDRDNRGGDPASNAGLPPGTITGQVSNGAITELVVAADLDGDHLPTAADRAAVQKVVSASDPRTVRLPSLGDYRVLTSRTPDGAQLVTGVPQGRVDHTIRELIVLETVVLAVVVLLVAGVGAFAVRRSMRPLQHLATVARRVTQLPLESGQSRIDVRAEELREPTEVAQVGRAMNAMLGHVDLALAQRDESEQRLRDFAADASHELRTPLAVARSHAELLREYTASTQLPEQVHRSLQRITDETGRMASIVNDLLLLARLDREVTERREDVDLTWILLQAVDDARVTARDHHWGLTMPEEPVLVRGDEEQLRRLVGNLVANVRMHTGEGTVATCVLERNGDRVILRVHDTGPGFPPELLDQAHLRFARARHRQESIESTGLGLAIVQAVARSHDGSLEITSVPGDTTVTVILPVSPQE</sequence>
<dbReference type="SUPFAM" id="SSF47384">
    <property type="entry name" value="Homodimeric domain of signal transducing histidine kinase"/>
    <property type="match status" value="1"/>
</dbReference>
<dbReference type="Proteomes" id="UP000571817">
    <property type="component" value="Unassembled WGS sequence"/>
</dbReference>
<keyword evidence="15" id="KW-1185">Reference proteome</keyword>
<dbReference type="Gene3D" id="6.10.340.10">
    <property type="match status" value="1"/>
</dbReference>
<evidence type="ECO:0000256" key="2">
    <source>
        <dbReference type="ARBA" id="ARBA00004236"/>
    </source>
</evidence>
<dbReference type="GO" id="GO:0005886">
    <property type="term" value="C:plasma membrane"/>
    <property type="evidence" value="ECO:0007669"/>
    <property type="project" value="UniProtKB-SubCell"/>
</dbReference>
<evidence type="ECO:0000313" key="15">
    <source>
        <dbReference type="Proteomes" id="UP000571817"/>
    </source>
</evidence>
<dbReference type="Pfam" id="PF00672">
    <property type="entry name" value="HAMP"/>
    <property type="match status" value="1"/>
</dbReference>
<evidence type="ECO:0000256" key="9">
    <source>
        <dbReference type="ARBA" id="ARBA00023012"/>
    </source>
</evidence>
<evidence type="ECO:0000256" key="4">
    <source>
        <dbReference type="ARBA" id="ARBA00022553"/>
    </source>
</evidence>